<accession>N2BRH0</accession>
<dbReference type="eggNOG" id="COG4942">
    <property type="taxonomic scope" value="Bacteria"/>
</dbReference>
<keyword evidence="2" id="KW-1185">Reference proteome</keyword>
<dbReference type="Pfam" id="PF12784">
    <property type="entry name" value="PDDEXK_2"/>
    <property type="match status" value="1"/>
</dbReference>
<name>N2BRH0_9FIRM</name>
<evidence type="ECO:0008006" key="3">
    <source>
        <dbReference type="Google" id="ProtNLM"/>
    </source>
</evidence>
<evidence type="ECO:0000313" key="2">
    <source>
        <dbReference type="Proteomes" id="UP000012589"/>
    </source>
</evidence>
<gene>
    <name evidence="1" type="ORF">C823_00097</name>
</gene>
<proteinExistence type="predicted"/>
<dbReference type="AlphaFoldDB" id="N2BRH0"/>
<comment type="caution">
    <text evidence="1">The sequence shown here is derived from an EMBL/GenBank/DDBJ whole genome shotgun (WGS) entry which is preliminary data.</text>
</comment>
<reference evidence="1 2" key="1">
    <citation type="journal article" date="2014" name="Genome Announc.">
        <title>Draft genome sequences of the altered schaedler flora, a defined bacterial community from gnotobiotic mice.</title>
        <authorList>
            <person name="Wannemuehler M.J."/>
            <person name="Overstreet A.M."/>
            <person name="Ward D.V."/>
            <person name="Phillips G.J."/>
        </authorList>
    </citation>
    <scope>NUCLEOTIDE SEQUENCE [LARGE SCALE GENOMIC DNA]</scope>
    <source>
        <strain evidence="1 2">ASF492</strain>
    </source>
</reference>
<dbReference type="NCBIfam" id="TIGR01784">
    <property type="entry name" value="T_den_put_tspse"/>
    <property type="match status" value="1"/>
</dbReference>
<dbReference type="EMBL" id="AQFT01000003">
    <property type="protein sequence ID" value="EMZ39469.1"/>
    <property type="molecule type" value="Genomic_DNA"/>
</dbReference>
<evidence type="ECO:0000313" key="1">
    <source>
        <dbReference type="EMBL" id="EMZ39469.1"/>
    </source>
</evidence>
<dbReference type="STRING" id="1235802.C823_00097"/>
<sequence length="261" mass="29899">MADQNRAVKLRRKIEGFTLFDDELMSRVFDENIECTELVLRIILKRTDIRVTQVHTQREIKNLRGHSVRLDIHAQTTEEEPVDIEIQRADKGAGVKRARYNASMMDANTLVKGEEYDRLPECYCIFITEKDVMGCGLPVYHAQRVVSETGKLLGDGTHIIYVNGAYRGDDPIGRLMHDFSCSSPSDMYYQPLARQVGYYKNDEKGVEAMSKGMEELIDMEKKEIALKMLEDGKLQKEEVARYFGFTMDQVEELAESLAVQV</sequence>
<dbReference type="Proteomes" id="UP000012589">
    <property type="component" value="Unassembled WGS sequence"/>
</dbReference>
<dbReference type="HOGENOM" id="CLU_071023_1_1_9"/>
<dbReference type="PATRIC" id="fig|1235802.3.peg.105"/>
<dbReference type="InterPro" id="IPR010106">
    <property type="entry name" value="RpnA"/>
</dbReference>
<organism evidence="1 2">
    <name type="scientific">Eubacterium plexicaudatum ASF492</name>
    <dbReference type="NCBI Taxonomy" id="1235802"/>
    <lineage>
        <taxon>Bacteria</taxon>
        <taxon>Bacillati</taxon>
        <taxon>Bacillota</taxon>
        <taxon>Clostridia</taxon>
        <taxon>Eubacteriales</taxon>
        <taxon>Eubacteriaceae</taxon>
        <taxon>Eubacterium</taxon>
    </lineage>
</organism>
<protein>
    <recommendedName>
        <fullName evidence="3">PD-(D/E)XK nuclease family transposase</fullName>
    </recommendedName>
</protein>